<feature type="transmembrane region" description="Helical" evidence="2">
    <location>
        <begin position="250"/>
        <end position="270"/>
    </location>
</feature>
<dbReference type="Gene3D" id="1.25.40.10">
    <property type="entry name" value="Tetratricopeptide repeat domain"/>
    <property type="match status" value="1"/>
</dbReference>
<organism evidence="3 4">
    <name type="scientific">Chrysochromulina tobinii</name>
    <dbReference type="NCBI Taxonomy" id="1460289"/>
    <lineage>
        <taxon>Eukaryota</taxon>
        <taxon>Haptista</taxon>
        <taxon>Haptophyta</taxon>
        <taxon>Prymnesiophyceae</taxon>
        <taxon>Prymnesiales</taxon>
        <taxon>Chrysochromulinaceae</taxon>
        <taxon>Chrysochromulina</taxon>
    </lineage>
</organism>
<dbReference type="AlphaFoldDB" id="A0A0M0JQF6"/>
<feature type="compositionally biased region" description="Basic and acidic residues" evidence="1">
    <location>
        <begin position="67"/>
        <end position="85"/>
    </location>
</feature>
<sequence length="294" mass="31975">MFLHGAFGRATTPWRRVSSPPIAEERVAADSELPPQAAAQDSAGTDEPPVERAAEAPLPLGTAVADRSVRGAERSRSLSKFGERHPGATDWLRRDAGELAWRSRLQREDRAQCVNGVDSHASEEMLIQSASKGVAEGLYAWAVTITTRYLKPERAQDASTAHAKEEIATAISMLERAALEQNHSNAAMQLANLYLDGISPALRPDPVRAERMLNLAADLGSDRAAKWRASAKGQQLQKALKNSTPLSKGYVGMLLLALALVFLLRIRMAYAKLEKRGGKKGVVKKLKVGKDKDH</sequence>
<keyword evidence="2" id="KW-0472">Membrane</keyword>
<proteinExistence type="predicted"/>
<dbReference type="Proteomes" id="UP000037460">
    <property type="component" value="Unassembled WGS sequence"/>
</dbReference>
<evidence type="ECO:0000313" key="3">
    <source>
        <dbReference type="EMBL" id="KOO28468.1"/>
    </source>
</evidence>
<gene>
    <name evidence="3" type="ORF">Ctob_002334</name>
</gene>
<feature type="region of interest" description="Disordered" evidence="1">
    <location>
        <begin position="12"/>
        <end position="85"/>
    </location>
</feature>
<keyword evidence="2" id="KW-0812">Transmembrane</keyword>
<evidence type="ECO:0000256" key="1">
    <source>
        <dbReference type="SAM" id="MobiDB-lite"/>
    </source>
</evidence>
<dbReference type="InterPro" id="IPR011990">
    <property type="entry name" value="TPR-like_helical_dom_sf"/>
</dbReference>
<evidence type="ECO:0000256" key="2">
    <source>
        <dbReference type="SAM" id="Phobius"/>
    </source>
</evidence>
<reference evidence="4" key="1">
    <citation type="journal article" date="2015" name="PLoS Genet.">
        <title>Genome Sequence and Transcriptome Analyses of Chrysochromulina tobin: Metabolic Tools for Enhanced Algal Fitness in the Prominent Order Prymnesiales (Haptophyceae).</title>
        <authorList>
            <person name="Hovde B.T."/>
            <person name="Deodato C.R."/>
            <person name="Hunsperger H.M."/>
            <person name="Ryken S.A."/>
            <person name="Yost W."/>
            <person name="Jha R.K."/>
            <person name="Patterson J."/>
            <person name="Monnat R.J. Jr."/>
            <person name="Barlow S.B."/>
            <person name="Starkenburg S.R."/>
            <person name="Cattolico R.A."/>
        </authorList>
    </citation>
    <scope>NUCLEOTIDE SEQUENCE</scope>
    <source>
        <strain evidence="4">CCMP291</strain>
    </source>
</reference>
<protein>
    <submittedName>
        <fullName evidence="3">Uncharacterized protein</fullName>
    </submittedName>
</protein>
<comment type="caution">
    <text evidence="3">The sequence shown here is derived from an EMBL/GenBank/DDBJ whole genome shotgun (WGS) entry which is preliminary data.</text>
</comment>
<dbReference type="SUPFAM" id="SSF81901">
    <property type="entry name" value="HCP-like"/>
    <property type="match status" value="1"/>
</dbReference>
<keyword evidence="2" id="KW-1133">Transmembrane helix</keyword>
<keyword evidence="4" id="KW-1185">Reference proteome</keyword>
<evidence type="ECO:0000313" key="4">
    <source>
        <dbReference type="Proteomes" id="UP000037460"/>
    </source>
</evidence>
<accession>A0A0M0JQF6</accession>
<dbReference type="EMBL" id="JWZX01002565">
    <property type="protein sequence ID" value="KOO28468.1"/>
    <property type="molecule type" value="Genomic_DNA"/>
</dbReference>
<name>A0A0M0JQF6_9EUKA</name>